<feature type="transmembrane region" description="Helical" evidence="7">
    <location>
        <begin position="331"/>
        <end position="363"/>
    </location>
</feature>
<gene>
    <name evidence="10" type="ORF">ENL07_10960</name>
</gene>
<accession>A0A7C5HKR7</accession>
<protein>
    <submittedName>
        <fullName evidence="10">ABC transporter permease</fullName>
    </submittedName>
</protein>
<dbReference type="GO" id="GO:0044874">
    <property type="term" value="P:lipoprotein localization to outer membrane"/>
    <property type="evidence" value="ECO:0007669"/>
    <property type="project" value="TreeGrafter"/>
</dbReference>
<evidence type="ECO:0000256" key="5">
    <source>
        <dbReference type="ARBA" id="ARBA00022989"/>
    </source>
</evidence>
<organism evidence="10">
    <name type="scientific">Chlorobaculum parvum</name>
    <dbReference type="NCBI Taxonomy" id="274539"/>
    <lineage>
        <taxon>Bacteria</taxon>
        <taxon>Pseudomonadati</taxon>
        <taxon>Chlorobiota</taxon>
        <taxon>Chlorobiia</taxon>
        <taxon>Chlorobiales</taxon>
        <taxon>Chlorobiaceae</taxon>
        <taxon>Chlorobaculum</taxon>
    </lineage>
</organism>
<evidence type="ECO:0000256" key="4">
    <source>
        <dbReference type="ARBA" id="ARBA00022692"/>
    </source>
</evidence>
<dbReference type="InterPro" id="IPR025857">
    <property type="entry name" value="MacB_PCD"/>
</dbReference>
<comment type="caution">
    <text evidence="10">The sequence shown here is derived from an EMBL/GenBank/DDBJ whole genome shotgun (WGS) entry which is preliminary data.</text>
</comment>
<dbReference type="Pfam" id="PF12704">
    <property type="entry name" value="MacB_PCD"/>
    <property type="match status" value="1"/>
</dbReference>
<name>A0A7C5HKR7_9CHLB</name>
<evidence type="ECO:0000256" key="6">
    <source>
        <dbReference type="ARBA" id="ARBA00023136"/>
    </source>
</evidence>
<keyword evidence="6 7" id="KW-0472">Membrane</keyword>
<evidence type="ECO:0000256" key="1">
    <source>
        <dbReference type="ARBA" id="ARBA00004651"/>
    </source>
</evidence>
<evidence type="ECO:0000259" key="8">
    <source>
        <dbReference type="Pfam" id="PF02687"/>
    </source>
</evidence>
<reference evidence="10" key="1">
    <citation type="journal article" date="2020" name="mSystems">
        <title>Genome- and Community-Level Interaction Insights into Carbon Utilization and Element Cycling Functions of Hydrothermarchaeota in Hydrothermal Sediment.</title>
        <authorList>
            <person name="Zhou Z."/>
            <person name="Liu Y."/>
            <person name="Xu W."/>
            <person name="Pan J."/>
            <person name="Luo Z.H."/>
            <person name="Li M."/>
        </authorList>
    </citation>
    <scope>NUCLEOTIDE SEQUENCE [LARGE SCALE GENOMIC DNA]</scope>
    <source>
        <strain evidence="10">HyVt-633</strain>
    </source>
</reference>
<feature type="domain" description="ABC3 transporter permease C-terminal" evidence="8">
    <location>
        <begin position="290"/>
        <end position="413"/>
    </location>
</feature>
<keyword evidence="3" id="KW-1003">Cell membrane</keyword>
<comment type="subcellular location">
    <subcellularLocation>
        <location evidence="1">Cell membrane</location>
        <topology evidence="1">Multi-pass membrane protein</topology>
    </subcellularLocation>
</comment>
<evidence type="ECO:0000256" key="7">
    <source>
        <dbReference type="SAM" id="Phobius"/>
    </source>
</evidence>
<dbReference type="Proteomes" id="UP000886058">
    <property type="component" value="Unassembled WGS sequence"/>
</dbReference>
<dbReference type="AlphaFoldDB" id="A0A7C5HKR7"/>
<dbReference type="EMBL" id="DRSQ01000234">
    <property type="protein sequence ID" value="HHE33104.1"/>
    <property type="molecule type" value="Genomic_DNA"/>
</dbReference>
<feature type="transmembrane region" description="Helical" evidence="7">
    <location>
        <begin position="21"/>
        <end position="40"/>
    </location>
</feature>
<keyword evidence="4 7" id="KW-0812">Transmembrane</keyword>
<dbReference type="PANTHER" id="PTHR30489:SF0">
    <property type="entry name" value="LIPOPROTEIN-RELEASING SYSTEM TRANSMEMBRANE PROTEIN LOLE"/>
    <property type="match status" value="1"/>
</dbReference>
<feature type="domain" description="MacB-like periplasmic core" evidence="9">
    <location>
        <begin position="20"/>
        <end position="260"/>
    </location>
</feature>
<feature type="transmembrane region" description="Helical" evidence="7">
    <location>
        <begin position="283"/>
        <end position="311"/>
    </location>
</feature>
<dbReference type="InterPro" id="IPR051447">
    <property type="entry name" value="Lipoprotein-release_system"/>
</dbReference>
<evidence type="ECO:0000313" key="10">
    <source>
        <dbReference type="EMBL" id="HHE33104.1"/>
    </source>
</evidence>
<proteinExistence type="inferred from homology"/>
<dbReference type="InterPro" id="IPR003838">
    <property type="entry name" value="ABC3_permease_C"/>
</dbReference>
<evidence type="ECO:0000256" key="3">
    <source>
        <dbReference type="ARBA" id="ARBA00022475"/>
    </source>
</evidence>
<comment type="similarity">
    <text evidence="2">Belongs to the ABC-4 integral membrane protein family. LolC/E subfamily.</text>
</comment>
<evidence type="ECO:0000256" key="2">
    <source>
        <dbReference type="ARBA" id="ARBA00005236"/>
    </source>
</evidence>
<sequence>MFKTLFDIAIRHILGRKRQTLTTMLAVSVSTTVLITTISLTRGLLDSFTETIIDVAPHISLKGEKIDPIPTNLIENSGSPEVAFVEDNIGRDEPEEVRNYGRILDIAVSPAFSGKIVAASPFVESQIMAVKGNRNQPVLLKGVIIDREDRISHIGRSLTSGDLVQFRKTPDALLVGSTVASDLGVELDDQLTIISPDGTSRQCKVTGIFFTGVNAADNTILSSLKLGQIVEGLPPNKVTGISFKVRDPFANAPVANDLERITGYRCLTWQEENASILALFRRIGVIVLSLVGFVGVVSGFGVANILVTTVFEKSRDIAIMKSFGFSSLQMIGLFVFEGFLVGLGGALAGGVLATGSIGFLASLEIQSSQGPLTKSGFSMSWNPWYFFFVIVVTVLISTIAAALPSIKAAKLEPVKVLRESNL</sequence>
<dbReference type="Pfam" id="PF02687">
    <property type="entry name" value="FtsX"/>
    <property type="match status" value="1"/>
</dbReference>
<dbReference type="PANTHER" id="PTHR30489">
    <property type="entry name" value="LIPOPROTEIN-RELEASING SYSTEM TRANSMEMBRANE PROTEIN LOLE"/>
    <property type="match status" value="1"/>
</dbReference>
<dbReference type="GO" id="GO:0098797">
    <property type="term" value="C:plasma membrane protein complex"/>
    <property type="evidence" value="ECO:0007669"/>
    <property type="project" value="TreeGrafter"/>
</dbReference>
<evidence type="ECO:0000259" key="9">
    <source>
        <dbReference type="Pfam" id="PF12704"/>
    </source>
</evidence>
<keyword evidence="5 7" id="KW-1133">Transmembrane helix</keyword>
<feature type="transmembrane region" description="Helical" evidence="7">
    <location>
        <begin position="383"/>
        <end position="403"/>
    </location>
</feature>